<evidence type="ECO:0000256" key="6">
    <source>
        <dbReference type="ARBA" id="ARBA00023098"/>
    </source>
</evidence>
<dbReference type="CDD" id="cd05236">
    <property type="entry name" value="FAR-N_SDR_e"/>
    <property type="match status" value="1"/>
</dbReference>
<accession>A0A7R8CG57</accession>
<dbReference type="OrthoDB" id="429813at2759"/>
<comment type="subcellular location">
    <subcellularLocation>
        <location evidence="1">Membrane</location>
        <topology evidence="1">Multi-pass membrane protein</topology>
    </subcellularLocation>
</comment>
<keyword evidence="9" id="KW-0521">NADP</keyword>
<evidence type="ECO:0000256" key="2">
    <source>
        <dbReference type="ARBA" id="ARBA00005928"/>
    </source>
</evidence>
<comment type="similarity">
    <text evidence="2 9">Belongs to the fatty acyl-CoA reductase family.</text>
</comment>
<feature type="domain" description="Thioester reductase (TE)" evidence="11">
    <location>
        <begin position="83"/>
        <end position="352"/>
    </location>
</feature>
<dbReference type="Pfam" id="PF03015">
    <property type="entry name" value="Sterile"/>
    <property type="match status" value="1"/>
</dbReference>
<evidence type="ECO:0000259" key="11">
    <source>
        <dbReference type="Pfam" id="PF07993"/>
    </source>
</evidence>
<dbReference type="EC" id="1.2.1.84" evidence="9"/>
<dbReference type="GO" id="GO:0102965">
    <property type="term" value="F:alcohol-forming long-chain fatty acyl-CoA reductase activity"/>
    <property type="evidence" value="ECO:0007669"/>
    <property type="project" value="UniProtKB-EC"/>
</dbReference>
<evidence type="ECO:0000256" key="5">
    <source>
        <dbReference type="ARBA" id="ARBA00022989"/>
    </source>
</evidence>
<keyword evidence="7" id="KW-0472">Membrane</keyword>
<dbReference type="CDD" id="cd09071">
    <property type="entry name" value="FAR_C"/>
    <property type="match status" value="1"/>
</dbReference>
<dbReference type="InterPro" id="IPR033640">
    <property type="entry name" value="FAR_C"/>
</dbReference>
<keyword evidence="13" id="KW-1185">Reference proteome</keyword>
<dbReference type="Pfam" id="PF07993">
    <property type="entry name" value="NAD_binding_4"/>
    <property type="match status" value="1"/>
</dbReference>
<comment type="function">
    <text evidence="9">Catalyzes the reduction of fatty acyl-CoA to fatty alcohols.</text>
</comment>
<gene>
    <name evidence="12" type="ORF">LSAA_2855</name>
</gene>
<evidence type="ECO:0000313" key="12">
    <source>
        <dbReference type="EMBL" id="CAF2812734.1"/>
    </source>
</evidence>
<evidence type="ECO:0000313" key="13">
    <source>
        <dbReference type="Proteomes" id="UP000675881"/>
    </source>
</evidence>
<name>A0A7R8CG57_LEPSM</name>
<evidence type="ECO:0000256" key="8">
    <source>
        <dbReference type="ARBA" id="ARBA00052530"/>
    </source>
</evidence>
<keyword evidence="3 9" id="KW-0444">Lipid biosynthesis</keyword>
<sequence>MHRIGATAPSSSFLYEKKIRSTFLIKRGTRIESTAGRGVYNIPSFKLPSTDIVNLHSQEDSKLLGRSRMGEVAGYYEDKSIFITGATGFMGKVLLCKLLRCCSDLSRIYVLIRPKRGLDPHQRLAKLMDAHIFKDLSEQNKSKVVLVEGDVTQPRLGLCQEDIDTILLNVNVFFHSAATVKFDEDLTLSVQMNVAGTLSALELASKIKDLKAFVHVSTAYCNPHVNHLEEKVYHKDMPYSPREIIDLVREKGDVLNEKNITKELMNGWPNSYTFTKAIAEKAILQYSHILPVAIMRPSIVAASWKDPIPGWIDNLNGPTGVLVGASTGILQSMYIDVDCIADVVPVDICINLLTVIPYYLSKLNNINNNSAISGGETTNSYPLPVFNCTTGTLNPINWKTIESLCHKYAKKYPYQKRFWYITDGIRVIFGYKPIFRPLICRMTAAFPSLEYFACKSWLFSSTEIERILSELSTEDKAVFGFDVKDVIWEEFFCPTTFWVQDILL</sequence>
<protein>
    <recommendedName>
        <fullName evidence="9">Fatty acyl-CoA reductase</fullName>
        <ecNumber evidence="9">1.2.1.84</ecNumber>
    </recommendedName>
</protein>
<dbReference type="PANTHER" id="PTHR11011">
    <property type="entry name" value="MALE STERILITY PROTEIN 2-RELATED"/>
    <property type="match status" value="1"/>
</dbReference>
<dbReference type="Gene3D" id="3.40.50.720">
    <property type="entry name" value="NAD(P)-binding Rossmann-like Domain"/>
    <property type="match status" value="1"/>
</dbReference>
<dbReference type="SUPFAM" id="SSF51735">
    <property type="entry name" value="NAD(P)-binding Rossmann-fold domains"/>
    <property type="match status" value="1"/>
</dbReference>
<organism evidence="12 13">
    <name type="scientific">Lepeophtheirus salmonis</name>
    <name type="common">Salmon louse</name>
    <name type="synonym">Caligus salmonis</name>
    <dbReference type="NCBI Taxonomy" id="72036"/>
    <lineage>
        <taxon>Eukaryota</taxon>
        <taxon>Metazoa</taxon>
        <taxon>Ecdysozoa</taxon>
        <taxon>Arthropoda</taxon>
        <taxon>Crustacea</taxon>
        <taxon>Multicrustacea</taxon>
        <taxon>Hexanauplia</taxon>
        <taxon>Copepoda</taxon>
        <taxon>Siphonostomatoida</taxon>
        <taxon>Caligidae</taxon>
        <taxon>Lepeophtheirus</taxon>
    </lineage>
</organism>
<dbReference type="Proteomes" id="UP000675881">
    <property type="component" value="Chromosome 11"/>
</dbReference>
<dbReference type="InterPro" id="IPR036291">
    <property type="entry name" value="NAD(P)-bd_dom_sf"/>
</dbReference>
<dbReference type="EMBL" id="HG994590">
    <property type="protein sequence ID" value="CAF2812734.1"/>
    <property type="molecule type" value="Genomic_DNA"/>
</dbReference>
<evidence type="ECO:0000256" key="1">
    <source>
        <dbReference type="ARBA" id="ARBA00004141"/>
    </source>
</evidence>
<dbReference type="GO" id="GO:0005777">
    <property type="term" value="C:peroxisome"/>
    <property type="evidence" value="ECO:0007669"/>
    <property type="project" value="TreeGrafter"/>
</dbReference>
<dbReference type="FunFam" id="3.40.50.720:FF:000143">
    <property type="entry name" value="Fatty acyl-CoA reductase"/>
    <property type="match status" value="1"/>
</dbReference>
<evidence type="ECO:0000256" key="9">
    <source>
        <dbReference type="RuleBase" id="RU363097"/>
    </source>
</evidence>
<reference evidence="12" key="1">
    <citation type="submission" date="2021-02" db="EMBL/GenBank/DDBJ databases">
        <authorList>
            <person name="Bekaert M."/>
        </authorList>
    </citation>
    <scope>NUCLEOTIDE SEQUENCE</scope>
    <source>
        <strain evidence="12">IoA-00</strain>
    </source>
</reference>
<dbReference type="InterPro" id="IPR026055">
    <property type="entry name" value="FAR"/>
</dbReference>
<evidence type="ECO:0000256" key="7">
    <source>
        <dbReference type="ARBA" id="ARBA00023136"/>
    </source>
</evidence>
<evidence type="ECO:0000256" key="4">
    <source>
        <dbReference type="ARBA" id="ARBA00022692"/>
    </source>
</evidence>
<comment type="catalytic activity">
    <reaction evidence="8 9">
        <text>a long-chain fatty acyl-CoA + 2 NADPH + 2 H(+) = a long-chain primary fatty alcohol + 2 NADP(+) + CoA</text>
        <dbReference type="Rhea" id="RHEA:52716"/>
        <dbReference type="ChEBI" id="CHEBI:15378"/>
        <dbReference type="ChEBI" id="CHEBI:57287"/>
        <dbReference type="ChEBI" id="CHEBI:57783"/>
        <dbReference type="ChEBI" id="CHEBI:58349"/>
        <dbReference type="ChEBI" id="CHEBI:77396"/>
        <dbReference type="ChEBI" id="CHEBI:83139"/>
        <dbReference type="EC" id="1.2.1.84"/>
    </reaction>
</comment>
<dbReference type="AlphaFoldDB" id="A0A7R8CG57"/>
<keyword evidence="6 9" id="KW-0443">Lipid metabolism</keyword>
<keyword evidence="5" id="KW-1133">Transmembrane helix</keyword>
<feature type="domain" description="Fatty acyl-CoA reductase C-terminal" evidence="10">
    <location>
        <begin position="419"/>
        <end position="493"/>
    </location>
</feature>
<evidence type="ECO:0000256" key="3">
    <source>
        <dbReference type="ARBA" id="ARBA00022516"/>
    </source>
</evidence>
<dbReference type="PANTHER" id="PTHR11011:SF116">
    <property type="entry name" value="FATTY ACYL-COA REDUCTASE CG5065-RELATED"/>
    <property type="match status" value="1"/>
</dbReference>
<dbReference type="GO" id="GO:0080019">
    <property type="term" value="F:alcohol-forming very long-chain fatty acyl-CoA reductase activity"/>
    <property type="evidence" value="ECO:0007669"/>
    <property type="project" value="InterPro"/>
</dbReference>
<dbReference type="GO" id="GO:0016020">
    <property type="term" value="C:membrane"/>
    <property type="evidence" value="ECO:0007669"/>
    <property type="project" value="UniProtKB-SubCell"/>
</dbReference>
<proteinExistence type="inferred from homology"/>
<dbReference type="InterPro" id="IPR013120">
    <property type="entry name" value="FAR_NAD-bd"/>
</dbReference>
<keyword evidence="9 12" id="KW-0560">Oxidoreductase</keyword>
<dbReference type="GO" id="GO:0035336">
    <property type="term" value="P:long-chain fatty-acyl-CoA metabolic process"/>
    <property type="evidence" value="ECO:0007669"/>
    <property type="project" value="TreeGrafter"/>
</dbReference>
<keyword evidence="4" id="KW-0812">Transmembrane</keyword>
<evidence type="ECO:0000259" key="10">
    <source>
        <dbReference type="Pfam" id="PF03015"/>
    </source>
</evidence>